<dbReference type="InParanoid" id="E2ALR0"/>
<reference evidence="1 2" key="1">
    <citation type="journal article" date="2010" name="Science">
        <title>Genomic comparison of the ants Camponotus floridanus and Harpegnathos saltator.</title>
        <authorList>
            <person name="Bonasio R."/>
            <person name="Zhang G."/>
            <person name="Ye C."/>
            <person name="Mutti N.S."/>
            <person name="Fang X."/>
            <person name="Qin N."/>
            <person name="Donahue G."/>
            <person name="Yang P."/>
            <person name="Li Q."/>
            <person name="Li C."/>
            <person name="Zhang P."/>
            <person name="Huang Z."/>
            <person name="Berger S.L."/>
            <person name="Reinberg D."/>
            <person name="Wang J."/>
            <person name="Liebig J."/>
        </authorList>
    </citation>
    <scope>NUCLEOTIDE SEQUENCE [LARGE SCALE GENOMIC DNA]</scope>
    <source>
        <strain evidence="2">C129</strain>
    </source>
</reference>
<organism evidence="2">
    <name type="scientific">Camponotus floridanus</name>
    <name type="common">Florida carpenter ant</name>
    <dbReference type="NCBI Taxonomy" id="104421"/>
    <lineage>
        <taxon>Eukaryota</taxon>
        <taxon>Metazoa</taxon>
        <taxon>Ecdysozoa</taxon>
        <taxon>Arthropoda</taxon>
        <taxon>Hexapoda</taxon>
        <taxon>Insecta</taxon>
        <taxon>Pterygota</taxon>
        <taxon>Neoptera</taxon>
        <taxon>Endopterygota</taxon>
        <taxon>Hymenoptera</taxon>
        <taxon>Apocrita</taxon>
        <taxon>Aculeata</taxon>
        <taxon>Formicoidea</taxon>
        <taxon>Formicidae</taxon>
        <taxon>Formicinae</taxon>
        <taxon>Camponotus</taxon>
    </lineage>
</organism>
<dbReference type="EMBL" id="GL440609">
    <property type="protein sequence ID" value="EFN65669.1"/>
    <property type="molecule type" value="Genomic_DNA"/>
</dbReference>
<proteinExistence type="predicted"/>
<sequence>MELVSMLIPSRKHLNALHKLSVSMIEPPVSDHDFSTIRSVLWGESAGNDGNGRRDWLTRGGIMPRRARISGTAPIPNQSRPTKHIGTLECLPRCTPHHECLTSVERNT</sequence>
<keyword evidence="2" id="KW-1185">Reference proteome</keyword>
<dbReference type="Proteomes" id="UP000000311">
    <property type="component" value="Unassembled WGS sequence"/>
</dbReference>
<gene>
    <name evidence="1" type="ORF">EAG_10926</name>
</gene>
<protein>
    <submittedName>
        <fullName evidence="1">Uncharacterized protein</fullName>
    </submittedName>
</protein>
<name>E2ALR0_CAMFO</name>
<dbReference type="AlphaFoldDB" id="E2ALR0"/>
<evidence type="ECO:0000313" key="2">
    <source>
        <dbReference type="Proteomes" id="UP000000311"/>
    </source>
</evidence>
<evidence type="ECO:0000313" key="1">
    <source>
        <dbReference type="EMBL" id="EFN65669.1"/>
    </source>
</evidence>
<accession>E2ALR0</accession>